<dbReference type="CDD" id="cd07197">
    <property type="entry name" value="nitrilase"/>
    <property type="match status" value="1"/>
</dbReference>
<dbReference type="GO" id="GO:0033388">
    <property type="term" value="P:putrescine biosynthetic process from arginine"/>
    <property type="evidence" value="ECO:0007669"/>
    <property type="project" value="TreeGrafter"/>
</dbReference>
<reference evidence="3 4" key="1">
    <citation type="submission" date="2016-08" db="EMBL/GenBank/DDBJ databases">
        <title>Genome of Bacillus solimangrovi GH2-4.</title>
        <authorList>
            <person name="Lim S."/>
            <person name="Kim B.-C."/>
        </authorList>
    </citation>
    <scope>NUCLEOTIDE SEQUENCE [LARGE SCALE GENOMIC DNA]</scope>
    <source>
        <strain evidence="3 4">GH2-4</strain>
    </source>
</reference>
<evidence type="ECO:0000256" key="1">
    <source>
        <dbReference type="ARBA" id="ARBA00022801"/>
    </source>
</evidence>
<dbReference type="InterPro" id="IPR050345">
    <property type="entry name" value="Aliph_Amidase/BUP"/>
</dbReference>
<dbReference type="GO" id="GO:0050126">
    <property type="term" value="F:N-carbamoylputrescine amidase activity"/>
    <property type="evidence" value="ECO:0007669"/>
    <property type="project" value="TreeGrafter"/>
</dbReference>
<dbReference type="RefSeq" id="WP_069716485.1">
    <property type="nucleotide sequence ID" value="NZ_MJEH01000011.1"/>
</dbReference>
<dbReference type="Pfam" id="PF00795">
    <property type="entry name" value="CN_hydrolase"/>
    <property type="match status" value="1"/>
</dbReference>
<sequence length="252" mass="28363">MKIGLAQTKFPQSASEGLEIVKDMIKQAHQNHCDIICFPESIVPGLRGVGYEVDEYNHDFQTSVLDEICALAKQLKLAVILPLEWTDELGLHLVAFVIDENGEILGYQTKNQIAPDEDFFNYVPGSGRQLFEIKNVKFGIVICHEGWRYPETVRWAAVRGASIVFHPQFTGSVPNPEFYDYAMICRSVENNIYFASVNYALENQGSTTSLISPTGERLMGVSKNAEQLLVCNIDTKQADRLLAKRFNQDLLQ</sequence>
<dbReference type="Proteomes" id="UP000095209">
    <property type="component" value="Unassembled WGS sequence"/>
</dbReference>
<dbReference type="OrthoDB" id="2826359at2"/>
<organism evidence="3 4">
    <name type="scientific">Bacillus solimangrovi</name>
    <dbReference type="NCBI Taxonomy" id="1305675"/>
    <lineage>
        <taxon>Bacteria</taxon>
        <taxon>Bacillati</taxon>
        <taxon>Bacillota</taxon>
        <taxon>Bacilli</taxon>
        <taxon>Bacillales</taxon>
        <taxon>Bacillaceae</taxon>
        <taxon>Bacillus</taxon>
    </lineage>
</organism>
<evidence type="ECO:0000313" key="3">
    <source>
        <dbReference type="EMBL" id="OEH93582.1"/>
    </source>
</evidence>
<dbReference type="SUPFAM" id="SSF56317">
    <property type="entry name" value="Carbon-nitrogen hydrolase"/>
    <property type="match status" value="1"/>
</dbReference>
<dbReference type="PANTHER" id="PTHR43674:SF2">
    <property type="entry name" value="BETA-UREIDOPROPIONASE"/>
    <property type="match status" value="1"/>
</dbReference>
<evidence type="ECO:0000259" key="2">
    <source>
        <dbReference type="PROSITE" id="PS50263"/>
    </source>
</evidence>
<accession>A0A1E5LHL5</accession>
<keyword evidence="4" id="KW-1185">Reference proteome</keyword>
<proteinExistence type="predicted"/>
<feature type="domain" description="CN hydrolase" evidence="2">
    <location>
        <begin position="1"/>
        <end position="235"/>
    </location>
</feature>
<dbReference type="InterPro" id="IPR036526">
    <property type="entry name" value="C-N_Hydrolase_sf"/>
</dbReference>
<dbReference type="AlphaFoldDB" id="A0A1E5LHL5"/>
<evidence type="ECO:0000313" key="4">
    <source>
        <dbReference type="Proteomes" id="UP000095209"/>
    </source>
</evidence>
<comment type="caution">
    <text evidence="3">The sequence shown here is derived from an EMBL/GenBank/DDBJ whole genome shotgun (WGS) entry which is preliminary data.</text>
</comment>
<dbReference type="STRING" id="1305675.BFG57_00935"/>
<dbReference type="PANTHER" id="PTHR43674">
    <property type="entry name" value="NITRILASE C965.09-RELATED"/>
    <property type="match status" value="1"/>
</dbReference>
<dbReference type="PROSITE" id="PS50263">
    <property type="entry name" value="CN_HYDROLASE"/>
    <property type="match status" value="1"/>
</dbReference>
<gene>
    <name evidence="3" type="ORF">BFG57_00935</name>
</gene>
<dbReference type="InterPro" id="IPR003010">
    <property type="entry name" value="C-N_Hydrolase"/>
</dbReference>
<dbReference type="EMBL" id="MJEH01000011">
    <property type="protein sequence ID" value="OEH93582.1"/>
    <property type="molecule type" value="Genomic_DNA"/>
</dbReference>
<keyword evidence="1 3" id="KW-0378">Hydrolase</keyword>
<dbReference type="Gene3D" id="3.60.110.10">
    <property type="entry name" value="Carbon-nitrogen hydrolase"/>
    <property type="match status" value="1"/>
</dbReference>
<name>A0A1E5LHL5_9BACI</name>
<protein>
    <submittedName>
        <fullName evidence="3">Carbon-nitrogen hydrolase</fullName>
    </submittedName>
</protein>